<dbReference type="EMBL" id="UINC01210270">
    <property type="protein sequence ID" value="SVE33659.1"/>
    <property type="molecule type" value="Genomic_DNA"/>
</dbReference>
<name>A0A383CNK1_9ZZZZ</name>
<organism evidence="1">
    <name type="scientific">marine metagenome</name>
    <dbReference type="NCBI Taxonomy" id="408172"/>
    <lineage>
        <taxon>unclassified sequences</taxon>
        <taxon>metagenomes</taxon>
        <taxon>ecological metagenomes</taxon>
    </lineage>
</organism>
<evidence type="ECO:0000313" key="1">
    <source>
        <dbReference type="EMBL" id="SVE33659.1"/>
    </source>
</evidence>
<proteinExistence type="predicted"/>
<protein>
    <submittedName>
        <fullName evidence="1">Uncharacterized protein</fullName>
    </submittedName>
</protein>
<sequence length="217" mass="22766">MLKNKKSLWITSMVLFITGTVFAQPVGLTIKNVNILPNGSGTLDINMINQAGCSYCSDKTYNEKAHCENYGSSAGNTVLDATWNFDATMDINECTVANGVYFDGIVGGFQFELYGIALTGASGGSQETNDFTVSTSARSVLGFSLSGTTIPAGDSVLVQVSFTDYGIVDTTATSYSICFGEDTGTAGGTAMADAAGGYINTEWGVCWCAAMEGTDMY</sequence>
<dbReference type="AlphaFoldDB" id="A0A383CNK1"/>
<reference evidence="1" key="1">
    <citation type="submission" date="2018-05" db="EMBL/GenBank/DDBJ databases">
        <authorList>
            <person name="Lanie J.A."/>
            <person name="Ng W.-L."/>
            <person name="Kazmierczak K.M."/>
            <person name="Andrzejewski T.M."/>
            <person name="Davidsen T.M."/>
            <person name="Wayne K.J."/>
            <person name="Tettelin H."/>
            <person name="Glass J.I."/>
            <person name="Rusch D."/>
            <person name="Podicherti R."/>
            <person name="Tsui H.-C.T."/>
            <person name="Winkler M.E."/>
        </authorList>
    </citation>
    <scope>NUCLEOTIDE SEQUENCE</scope>
</reference>
<feature type="non-terminal residue" evidence="1">
    <location>
        <position position="217"/>
    </location>
</feature>
<accession>A0A383CNK1</accession>
<gene>
    <name evidence="1" type="ORF">METZ01_LOCUS486513</name>
</gene>